<dbReference type="GO" id="GO:0071949">
    <property type="term" value="F:FAD binding"/>
    <property type="evidence" value="ECO:0007669"/>
    <property type="project" value="InterPro"/>
</dbReference>
<comment type="similarity">
    <text evidence="5">Belongs to the aromatic-ring hydroxylase family. TetX subfamily.</text>
</comment>
<feature type="binding site" evidence="5">
    <location>
        <position position="47"/>
    </location>
    <ligand>
        <name>FAD</name>
        <dbReference type="ChEBI" id="CHEBI:57692"/>
    </ligand>
</feature>
<comment type="function">
    <text evidence="5">An FAD-requiring monooxygenase active on some tetracycline antibiotic derivatives, which leads to their inactivation. Hydroxylates carbon 11a of tetracycline and some analogs.</text>
</comment>
<evidence type="ECO:0000313" key="7">
    <source>
        <dbReference type="EMBL" id="OYN82420.1"/>
    </source>
</evidence>
<dbReference type="GO" id="GO:0005737">
    <property type="term" value="C:cytoplasm"/>
    <property type="evidence" value="ECO:0007669"/>
    <property type="project" value="UniProtKB-SubCell"/>
</dbReference>
<dbReference type="HAMAP" id="MF_00845">
    <property type="entry name" value="TetX_monooxygenase"/>
    <property type="match status" value="1"/>
</dbReference>
<dbReference type="GO" id="GO:0046677">
    <property type="term" value="P:response to antibiotic"/>
    <property type="evidence" value="ECO:0007669"/>
    <property type="project" value="InterPro"/>
</dbReference>
<dbReference type="InterPro" id="IPR043683">
    <property type="entry name" value="TetX_monooxygenase"/>
</dbReference>
<dbReference type="InterPro" id="IPR036188">
    <property type="entry name" value="FAD/NAD-bd_sf"/>
</dbReference>
<keyword evidence="5" id="KW-0521">NADP</keyword>
<feature type="binding site" evidence="5">
    <location>
        <position position="40"/>
    </location>
    <ligand>
        <name>NADPH</name>
        <dbReference type="ChEBI" id="CHEBI:57783"/>
    </ligand>
</feature>
<keyword evidence="8" id="KW-1185">Reference proteome</keyword>
<name>A0A255DTP4_9MYCO</name>
<keyword evidence="1 5" id="KW-0285">Flavoprotein</keyword>
<evidence type="ECO:0000256" key="1">
    <source>
        <dbReference type="ARBA" id="ARBA00022630"/>
    </source>
</evidence>
<dbReference type="OrthoDB" id="4568714at2"/>
<feature type="binding site" evidence="5">
    <location>
        <position position="295"/>
    </location>
    <ligand>
        <name>FAD</name>
        <dbReference type="ChEBI" id="CHEBI:57692"/>
    </ligand>
</feature>
<evidence type="ECO:0000313" key="8">
    <source>
        <dbReference type="Proteomes" id="UP000216063"/>
    </source>
</evidence>
<evidence type="ECO:0000256" key="3">
    <source>
        <dbReference type="ARBA" id="ARBA00023002"/>
    </source>
</evidence>
<comment type="subunit">
    <text evidence="5">Monomer.</text>
</comment>
<dbReference type="RefSeq" id="WP_094476621.1">
    <property type="nucleotide sequence ID" value="NZ_NOZR01000002.1"/>
</dbReference>
<dbReference type="PANTHER" id="PTHR46972:SF1">
    <property type="entry name" value="FAD DEPENDENT OXIDOREDUCTASE DOMAIN-CONTAINING PROTEIN"/>
    <property type="match status" value="1"/>
</dbReference>
<dbReference type="EC" id="1.14.13.-" evidence="5"/>
<accession>A0A255DTP4</accession>
<keyword evidence="3 5" id="KW-0560">Oxidoreductase</keyword>
<sequence length="374" mass="39670">MRPTISIVGAGLGGLTVARVLHVHGISATVYEAEASAGARTQGGQLDIHEDDGQRALQAAGLTDEFRAIIHAGAQASRVLDPHGTVLLDQPDDGEGGRPEVLRGELRQILIDSLPPGTVRWGHKVAEVRPLPDARHQLLFTNGSTVTSTLLVGADGAWSKVRDVLSAVEPEYLGATFIETYLLDVDRRHPAAAHAVGRGAMYAPTPGRGIVAHREAGNVIHAYVQLTRSAEWVDDIDFTDAAAATARVAAEFDGWATELTALITDADTAPVPRMIYTLPTGHRWERTAGVTLIGDAAHLMPPSGDGANLAMLDGAELGKAIADRPNDIDAALADYEAVMFPRSHAMAVEARETYDLCFGERTPARLIDLLSGTG</sequence>
<protein>
    <recommendedName>
        <fullName evidence="5">Flavin-dependent monooxygenase</fullName>
    </recommendedName>
    <alternativeName>
        <fullName evidence="5">TetX monooxygenase</fullName>
        <shortName evidence="5">TetX</shortName>
        <ecNumber evidence="5">1.14.13.-</ecNumber>
    </alternativeName>
</protein>
<dbReference type="EMBL" id="NOZR01000002">
    <property type="protein sequence ID" value="OYN82420.1"/>
    <property type="molecule type" value="Genomic_DNA"/>
</dbReference>
<dbReference type="SUPFAM" id="SSF51905">
    <property type="entry name" value="FAD/NAD(P)-binding domain"/>
    <property type="match status" value="1"/>
</dbReference>
<comment type="cofactor">
    <cofactor evidence="5">
        <name>FAD</name>
        <dbReference type="ChEBI" id="CHEBI:57692"/>
    </cofactor>
</comment>
<proteinExistence type="inferred from homology"/>
<keyword evidence="4 5" id="KW-0503">Monooxygenase</keyword>
<reference evidence="7 8" key="1">
    <citation type="submission" date="2017-07" db="EMBL/GenBank/DDBJ databases">
        <title>The new phylogeny of genus Mycobacterium.</title>
        <authorList>
            <person name="Tortoli E."/>
            <person name="Trovato A."/>
            <person name="Cirillo D.M."/>
        </authorList>
    </citation>
    <scope>NUCLEOTIDE SEQUENCE [LARGE SCALE GENOMIC DNA]</scope>
    <source>
        <strain evidence="7 8">ATCC 33027</strain>
    </source>
</reference>
<comment type="subcellular location">
    <subcellularLocation>
        <location evidence="5">Cytoplasm</location>
    </subcellularLocation>
</comment>
<comment type="domain">
    <text evidence="5">Consists of an N-terminal FAD-binding domain with a Rossman fold and a C-terminal substrate-binding domain.</text>
</comment>
<dbReference type="PRINTS" id="PR00420">
    <property type="entry name" value="RNGMNOXGNASE"/>
</dbReference>
<comment type="caution">
    <text evidence="7">The sequence shown here is derived from an EMBL/GenBank/DDBJ whole genome shotgun (WGS) entry which is preliminary data.</text>
</comment>
<dbReference type="AlphaFoldDB" id="A0A255DTP4"/>
<dbReference type="InterPro" id="IPR002938">
    <property type="entry name" value="FAD-bd"/>
</dbReference>
<comment type="catalytic activity">
    <reaction evidence="5">
        <text>a tetracycline + NADPH + O2 + H(+) = an 11a-hydroxytetracycline + NADP(+) + H2O</text>
        <dbReference type="Rhea" id="RHEA:61444"/>
        <dbReference type="ChEBI" id="CHEBI:15377"/>
        <dbReference type="ChEBI" id="CHEBI:15378"/>
        <dbReference type="ChEBI" id="CHEBI:15379"/>
        <dbReference type="ChEBI" id="CHEBI:57783"/>
        <dbReference type="ChEBI" id="CHEBI:58349"/>
        <dbReference type="ChEBI" id="CHEBI:144644"/>
        <dbReference type="ChEBI" id="CHEBI:144645"/>
    </reaction>
</comment>
<dbReference type="GO" id="GO:0004497">
    <property type="term" value="F:monooxygenase activity"/>
    <property type="evidence" value="ECO:0007669"/>
    <property type="project" value="UniProtKB-UniRule"/>
</dbReference>
<evidence type="ECO:0000256" key="4">
    <source>
        <dbReference type="ARBA" id="ARBA00023033"/>
    </source>
</evidence>
<evidence type="ECO:0000256" key="2">
    <source>
        <dbReference type="ARBA" id="ARBA00022827"/>
    </source>
</evidence>
<organism evidence="7 8">
    <name type="scientific">Mycolicibacterium sphagni</name>
    <dbReference type="NCBI Taxonomy" id="1786"/>
    <lineage>
        <taxon>Bacteria</taxon>
        <taxon>Bacillati</taxon>
        <taxon>Actinomycetota</taxon>
        <taxon>Actinomycetes</taxon>
        <taxon>Mycobacteriales</taxon>
        <taxon>Mycobacteriaceae</taxon>
        <taxon>Mycolicibacterium</taxon>
    </lineage>
</organism>
<dbReference type="PANTHER" id="PTHR46972">
    <property type="entry name" value="MONOOXYGENASE ASQM-RELATED"/>
    <property type="match status" value="1"/>
</dbReference>
<keyword evidence="2 5" id="KW-0274">FAD</keyword>
<evidence type="ECO:0000259" key="6">
    <source>
        <dbReference type="Pfam" id="PF01494"/>
    </source>
</evidence>
<gene>
    <name evidence="7" type="ORF">CG716_03150</name>
</gene>
<keyword evidence="5" id="KW-0963">Cytoplasm</keyword>
<feature type="domain" description="FAD-binding" evidence="6">
    <location>
        <begin position="5"/>
        <end position="324"/>
    </location>
</feature>
<dbReference type="Gene3D" id="3.50.50.60">
    <property type="entry name" value="FAD/NAD(P)-binding domain"/>
    <property type="match status" value="1"/>
</dbReference>
<evidence type="ECO:0000256" key="5">
    <source>
        <dbReference type="HAMAP-Rule" id="MF_00845"/>
    </source>
</evidence>
<dbReference type="Proteomes" id="UP000216063">
    <property type="component" value="Unassembled WGS sequence"/>
</dbReference>
<keyword evidence="5" id="KW-0547">Nucleotide-binding</keyword>
<feature type="binding site" evidence="5">
    <location>
        <position position="103"/>
    </location>
    <ligand>
        <name>FAD</name>
        <dbReference type="ChEBI" id="CHEBI:57692"/>
    </ligand>
</feature>
<dbReference type="Pfam" id="PF01494">
    <property type="entry name" value="FAD_binding_3"/>
    <property type="match status" value="1"/>
</dbReference>